<organism evidence="1 2">
    <name type="scientific">Pseudomonas fulva</name>
    <dbReference type="NCBI Taxonomy" id="47880"/>
    <lineage>
        <taxon>Bacteria</taxon>
        <taxon>Pseudomonadati</taxon>
        <taxon>Pseudomonadota</taxon>
        <taxon>Gammaproteobacteria</taxon>
        <taxon>Pseudomonadales</taxon>
        <taxon>Pseudomonadaceae</taxon>
        <taxon>Pseudomonas</taxon>
    </lineage>
</organism>
<evidence type="ECO:0000313" key="1">
    <source>
        <dbReference type="EMBL" id="QPH48142.1"/>
    </source>
</evidence>
<proteinExistence type="predicted"/>
<dbReference type="AlphaFoldDB" id="A0A2L1WH05"/>
<gene>
    <name evidence="1" type="ORF">IZU98_17335</name>
</gene>
<dbReference type="EMBL" id="CP064946">
    <property type="protein sequence ID" value="QPH48142.1"/>
    <property type="molecule type" value="Genomic_DNA"/>
</dbReference>
<dbReference type="Proteomes" id="UP000594430">
    <property type="component" value="Chromosome"/>
</dbReference>
<dbReference type="InterPro" id="IPR011006">
    <property type="entry name" value="CheY-like_superfamily"/>
</dbReference>
<accession>A0A2L1WH05</accession>
<sequence length="142" mass="15589">MQQPHVLIHQVRPSHQILLHQALNAQGVFRVRVCQDKAELDACLSGAFSPDLLIFDHAMPTRTGIAILKRLPMACPVLFVGQAGARRRNLADQARGFGLQVIAELPWPLSSPALQRVLQILPSPSERERSQPINAPTAHSTA</sequence>
<dbReference type="GeneID" id="93443433"/>
<dbReference type="RefSeq" id="WP_028686916.1">
    <property type="nucleotide sequence ID" value="NZ_BQHM01000035.1"/>
</dbReference>
<reference evidence="1 2" key="1">
    <citation type="submission" date="2020-11" db="EMBL/GenBank/DDBJ databases">
        <title>Pseudomonas fulva producing VIM-24.</title>
        <authorList>
            <person name="Liu S."/>
        </authorList>
    </citation>
    <scope>NUCLEOTIDE SEQUENCE [LARGE SCALE GENOMIC DNA]</scope>
    <source>
        <strain evidence="1 2">ZDHY414</strain>
    </source>
</reference>
<name>A0A2L1WH05_9PSED</name>
<evidence type="ECO:0000313" key="2">
    <source>
        <dbReference type="Proteomes" id="UP000594430"/>
    </source>
</evidence>
<dbReference type="SUPFAM" id="SSF52172">
    <property type="entry name" value="CheY-like"/>
    <property type="match status" value="1"/>
</dbReference>
<dbReference type="Gene3D" id="3.40.50.2300">
    <property type="match status" value="1"/>
</dbReference>
<protein>
    <submittedName>
        <fullName evidence="1">Response regulator transcription factor</fullName>
    </submittedName>
</protein>